<gene>
    <name evidence="2" type="ORF">AB4875_13195</name>
</gene>
<keyword evidence="1" id="KW-0732">Signal</keyword>
<organism evidence="2 3">
    <name type="scientific">Zhongshania arctica</name>
    <dbReference type="NCBI Taxonomy" id="3238302"/>
    <lineage>
        <taxon>Bacteria</taxon>
        <taxon>Pseudomonadati</taxon>
        <taxon>Pseudomonadota</taxon>
        <taxon>Gammaproteobacteria</taxon>
        <taxon>Cellvibrionales</taxon>
        <taxon>Spongiibacteraceae</taxon>
        <taxon>Zhongshania</taxon>
    </lineage>
</organism>
<name>A0ABV3TXU3_9GAMM</name>
<dbReference type="EMBL" id="JBFRYB010000001">
    <property type="protein sequence ID" value="MEX1666442.1"/>
    <property type="molecule type" value="Genomic_DNA"/>
</dbReference>
<dbReference type="Proteomes" id="UP001557484">
    <property type="component" value="Unassembled WGS sequence"/>
</dbReference>
<keyword evidence="3" id="KW-1185">Reference proteome</keyword>
<dbReference type="PROSITE" id="PS51257">
    <property type="entry name" value="PROKAR_LIPOPROTEIN"/>
    <property type="match status" value="1"/>
</dbReference>
<protein>
    <submittedName>
        <fullName evidence="2">DUF1499 domain-containing protein</fullName>
    </submittedName>
</protein>
<reference evidence="2 3" key="1">
    <citation type="journal article" date="2011" name="Int. J. Syst. Evol. Microbiol.">
        <title>Zhongshania antarctica gen. nov., sp. nov. and Zhongshania guokunii sp. nov., gammaproteobacteria respectively isolated from coastal attached (fast) ice and surface seawater of the Antarctic.</title>
        <authorList>
            <person name="Li H.J."/>
            <person name="Zhang X.Y."/>
            <person name="Chen C.X."/>
            <person name="Zhang Y.J."/>
            <person name="Gao Z.M."/>
            <person name="Yu Y."/>
            <person name="Chen X.L."/>
            <person name="Chen B."/>
            <person name="Zhang Y.Z."/>
        </authorList>
    </citation>
    <scope>NUCLEOTIDE SEQUENCE [LARGE SCALE GENOMIC DNA]</scope>
    <source>
        <strain evidence="2 3">R06B22</strain>
    </source>
</reference>
<dbReference type="PIRSF" id="PIRSF026426">
    <property type="entry name" value="DUF1499"/>
    <property type="match status" value="1"/>
</dbReference>
<dbReference type="RefSeq" id="WP_368376516.1">
    <property type="nucleotide sequence ID" value="NZ_JBFRYB010000001.1"/>
</dbReference>
<accession>A0ABV3TXU3</accession>
<dbReference type="PANTHER" id="PTHR34801:SF6">
    <property type="entry name" value="SLL1620 PROTEIN"/>
    <property type="match status" value="1"/>
</dbReference>
<feature type="chain" id="PRO_5046632831" evidence="1">
    <location>
        <begin position="23"/>
        <end position="153"/>
    </location>
</feature>
<sequence>MKIQTRLITRIAAMLGATLLLGACSTPQLGVSNGKFQACSFAPHCVSSTESDPKKYIAPITVSTPQEWQRLQALVLAMPRTEVAVRDVNYLHAVTRTDIMGYKDDVELLYTPAKNAVDIRSSSRVGYYDFGINRARLEQLRSQLKGGSSGQEQ</sequence>
<proteinExistence type="predicted"/>
<dbReference type="PANTHER" id="PTHR34801">
    <property type="entry name" value="EXPRESSED PROTEIN"/>
    <property type="match status" value="1"/>
</dbReference>
<feature type="signal peptide" evidence="1">
    <location>
        <begin position="1"/>
        <end position="22"/>
    </location>
</feature>
<evidence type="ECO:0000313" key="2">
    <source>
        <dbReference type="EMBL" id="MEX1666442.1"/>
    </source>
</evidence>
<evidence type="ECO:0000313" key="3">
    <source>
        <dbReference type="Proteomes" id="UP001557484"/>
    </source>
</evidence>
<dbReference type="InterPro" id="IPR010865">
    <property type="entry name" value="DUF1499"/>
</dbReference>
<dbReference type="Pfam" id="PF07386">
    <property type="entry name" value="DUF1499"/>
    <property type="match status" value="1"/>
</dbReference>
<comment type="caution">
    <text evidence="2">The sequence shown here is derived from an EMBL/GenBank/DDBJ whole genome shotgun (WGS) entry which is preliminary data.</text>
</comment>
<evidence type="ECO:0000256" key="1">
    <source>
        <dbReference type="SAM" id="SignalP"/>
    </source>
</evidence>